<dbReference type="EMBL" id="VICG01000010">
    <property type="protein sequence ID" value="KAA8568122.1"/>
    <property type="molecule type" value="Genomic_DNA"/>
</dbReference>
<dbReference type="AlphaFoldDB" id="A0A5M9JJX4"/>
<evidence type="ECO:0000313" key="3">
    <source>
        <dbReference type="Proteomes" id="UP000322873"/>
    </source>
</evidence>
<evidence type="ECO:0000313" key="2">
    <source>
        <dbReference type="EMBL" id="KAA8568122.1"/>
    </source>
</evidence>
<keyword evidence="1" id="KW-0812">Transmembrane</keyword>
<sequence>MRRVAACDGAIYTTENGEGVQGKDFLSMSNQHMDKQMETRRREIKKRSFPKNSFIQMDTLLWFSIYLCICEAIWFWFWSGRFFWFGFVFDAFLLVLLCFGHRRFINLHNGFQTGGLKNAILQSTCFDGARRCRDCRTARHSAGVGIVICFCFFPYSEWYEWMGNEASEMEREEGMIRKQWVSSELRRDEEMACWVVVLHARYSAVQTEDRQKRQKIVMHSGRRYMK</sequence>
<dbReference type="Proteomes" id="UP000322873">
    <property type="component" value="Unassembled WGS sequence"/>
</dbReference>
<accession>A0A5M9JJX4</accession>
<gene>
    <name evidence="2" type="ORF">EYC84_008524</name>
</gene>
<organism evidence="2 3">
    <name type="scientific">Monilinia fructicola</name>
    <name type="common">Brown rot fungus</name>
    <name type="synonym">Ciboria fructicola</name>
    <dbReference type="NCBI Taxonomy" id="38448"/>
    <lineage>
        <taxon>Eukaryota</taxon>
        <taxon>Fungi</taxon>
        <taxon>Dikarya</taxon>
        <taxon>Ascomycota</taxon>
        <taxon>Pezizomycotina</taxon>
        <taxon>Leotiomycetes</taxon>
        <taxon>Helotiales</taxon>
        <taxon>Sclerotiniaceae</taxon>
        <taxon>Monilinia</taxon>
    </lineage>
</organism>
<protein>
    <submittedName>
        <fullName evidence="2">Uncharacterized protein</fullName>
    </submittedName>
</protein>
<comment type="caution">
    <text evidence="2">The sequence shown here is derived from an EMBL/GenBank/DDBJ whole genome shotgun (WGS) entry which is preliminary data.</text>
</comment>
<reference evidence="2 3" key="1">
    <citation type="submission" date="2019-06" db="EMBL/GenBank/DDBJ databases">
        <title>Genome Sequence of the Brown Rot Fungal Pathogen Monilinia fructicola.</title>
        <authorList>
            <person name="De Miccolis Angelini R.M."/>
            <person name="Landi L."/>
            <person name="Abate D."/>
            <person name="Pollastro S."/>
            <person name="Romanazzi G."/>
            <person name="Faretra F."/>
        </authorList>
    </citation>
    <scope>NUCLEOTIDE SEQUENCE [LARGE SCALE GENOMIC DNA]</scope>
    <source>
        <strain evidence="2 3">Mfrc123</strain>
    </source>
</reference>
<keyword evidence="1" id="KW-0472">Membrane</keyword>
<name>A0A5M9JJX4_MONFR</name>
<keyword evidence="3" id="KW-1185">Reference proteome</keyword>
<evidence type="ECO:0000256" key="1">
    <source>
        <dbReference type="SAM" id="Phobius"/>
    </source>
</evidence>
<feature type="transmembrane region" description="Helical" evidence="1">
    <location>
        <begin position="82"/>
        <end position="99"/>
    </location>
</feature>
<keyword evidence="1" id="KW-1133">Transmembrane helix</keyword>
<proteinExistence type="predicted"/>
<feature type="transmembrane region" description="Helical" evidence="1">
    <location>
        <begin position="54"/>
        <end position="76"/>
    </location>
</feature>